<dbReference type="SMART" id="SM00595">
    <property type="entry name" value="MADF"/>
    <property type="match status" value="1"/>
</dbReference>
<proteinExistence type="predicted"/>
<comment type="caution">
    <text evidence="3">The sequence shown here is derived from an EMBL/GenBank/DDBJ whole genome shotgun (WGS) entry which is preliminary data.</text>
</comment>
<dbReference type="AlphaFoldDB" id="A0AAN7PFG3"/>
<dbReference type="InterPro" id="IPR006578">
    <property type="entry name" value="MADF-dom"/>
</dbReference>
<feature type="compositionally biased region" description="Basic and acidic residues" evidence="1">
    <location>
        <begin position="772"/>
        <end position="790"/>
    </location>
</feature>
<dbReference type="EMBL" id="JARPUR010000001">
    <property type="protein sequence ID" value="KAK4887425.1"/>
    <property type="molecule type" value="Genomic_DNA"/>
</dbReference>
<gene>
    <name evidence="3" type="ORF">RN001_003696</name>
</gene>
<sequence>MKQIQVITIPPVRFAKKQQNKKIAYFNKFLSKLKYGNLILIDLYASIKPNLCEYLNRYSWCDEFDKEEDERNKLETIDDSAESEIDEVEVQGYNTDSSLSAASGDEENTPVILVHQRSTYLGKDNQTIWYVHSNKQKVMENLNIGLLIELVNGYVYLFDKGHKSYKDLVIKENAWLEVALTLNSTPETCKNAFLSLKEKYIRERKKMKNIPRGSSVAKWVWYDIMSFLDPHIQQRSKTTTNFVLNKEAGCSGSSETTVESDGSDGNTIFSDDHFDDTLTMLTQIYEQVEYINLMAIKYRSSAHHYKMIRNKMRHLGRILLEMNKNDKTINDISSIFQPCKFDKFIKTINSMAGLAEGKFNAPSLGPTSITLMRKMGAVIESFAIKNGNKEMQVNVENFLILLHTMGNPLVSKVAQENRTQLQRSKKIILPKIEDIYELYNKHRLEITKCTADLKNEFKNDIWVRLSKATLVHIIIFNRKRPGDVERSQILEYQNLERVFHESLKSLNNYQRQIANQYARYITRGKLNSPAPLLVSELDMSAIQIILQYRRDAKIPNDNPYLFAHPPGTTNKFFSGGLALQNFCYENKLQNKNLTATKLRKHLATVTGTFEQEKIQIVRETNNVICTDNLHNNEEDIIDDLPAPGPSVPHLQMFDTVDVGDTLSSELHKPVHSGNDSNYSDQLLYQPDLSTIVEGSASDESNDETTRFNKECAKLRSKPSGCSREVIKIKLWCFEQLLFLQDQCTPRGSISNLPRPEGYGDWNDTIELEFEDKESSNDKQKMQHQTQRQEV</sequence>
<reference evidence="4" key="1">
    <citation type="submission" date="2023-01" db="EMBL/GenBank/DDBJ databases">
        <title>Key to firefly adult light organ development and bioluminescence: homeobox transcription factors regulate luciferase expression and transportation to peroxisome.</title>
        <authorList>
            <person name="Fu X."/>
        </authorList>
    </citation>
    <scope>NUCLEOTIDE SEQUENCE [LARGE SCALE GENOMIC DNA]</scope>
</reference>
<dbReference type="PANTHER" id="PTHR33480">
    <property type="entry name" value="SET DOMAIN-CONTAINING PROTEIN-RELATED"/>
    <property type="match status" value="1"/>
</dbReference>
<organism evidence="3 4">
    <name type="scientific">Aquatica leii</name>
    <dbReference type="NCBI Taxonomy" id="1421715"/>
    <lineage>
        <taxon>Eukaryota</taxon>
        <taxon>Metazoa</taxon>
        <taxon>Ecdysozoa</taxon>
        <taxon>Arthropoda</taxon>
        <taxon>Hexapoda</taxon>
        <taxon>Insecta</taxon>
        <taxon>Pterygota</taxon>
        <taxon>Neoptera</taxon>
        <taxon>Endopterygota</taxon>
        <taxon>Coleoptera</taxon>
        <taxon>Polyphaga</taxon>
        <taxon>Elateriformia</taxon>
        <taxon>Elateroidea</taxon>
        <taxon>Lampyridae</taxon>
        <taxon>Luciolinae</taxon>
        <taxon>Aquatica</taxon>
    </lineage>
</organism>
<feature type="domain" description="MADF" evidence="2">
    <location>
        <begin position="146"/>
        <end position="233"/>
    </location>
</feature>
<dbReference type="Proteomes" id="UP001353858">
    <property type="component" value="Unassembled WGS sequence"/>
</dbReference>
<accession>A0AAN7PFG3</accession>
<feature type="region of interest" description="Disordered" evidence="1">
    <location>
        <begin position="769"/>
        <end position="790"/>
    </location>
</feature>
<evidence type="ECO:0000259" key="2">
    <source>
        <dbReference type="PROSITE" id="PS51029"/>
    </source>
</evidence>
<evidence type="ECO:0000313" key="4">
    <source>
        <dbReference type="Proteomes" id="UP001353858"/>
    </source>
</evidence>
<dbReference type="Pfam" id="PF10545">
    <property type="entry name" value="MADF_DNA_bdg"/>
    <property type="match status" value="1"/>
</dbReference>
<evidence type="ECO:0000256" key="1">
    <source>
        <dbReference type="SAM" id="MobiDB-lite"/>
    </source>
</evidence>
<dbReference type="PROSITE" id="PS51029">
    <property type="entry name" value="MADF"/>
    <property type="match status" value="1"/>
</dbReference>
<protein>
    <recommendedName>
        <fullName evidence="2">MADF domain-containing protein</fullName>
    </recommendedName>
</protein>
<evidence type="ECO:0000313" key="3">
    <source>
        <dbReference type="EMBL" id="KAK4887425.1"/>
    </source>
</evidence>
<keyword evidence="4" id="KW-1185">Reference proteome</keyword>
<name>A0AAN7PFG3_9COLE</name>
<dbReference type="PANTHER" id="PTHR33480:SF1">
    <property type="entry name" value="TYR RECOMBINASE DOMAIN-CONTAINING PROTEIN"/>
    <property type="match status" value="1"/>
</dbReference>